<dbReference type="Proteomes" id="UP000663419">
    <property type="component" value="Chromosome 4"/>
</dbReference>
<keyword evidence="1" id="KW-0732">Signal</keyword>
<feature type="chain" id="PRO_5034402405" evidence="1">
    <location>
        <begin position="20"/>
        <end position="182"/>
    </location>
</feature>
<protein>
    <submittedName>
        <fullName evidence="2">Uncharacterized protein</fullName>
    </submittedName>
</protein>
<sequence length="182" mass="20893">MYFLSFIIINLSIISSVLTQGTLKPQLSANHQLSSILKNIKKDNDGFFHINNMGILQSFDKDNKVIDYYKLSKRDFDVMSKGLIEENDKEFLTHWSDMSLSIVDNDLWNSSPNLIDSLQLENIDVSSSELQSRKLNVLSPYRDLCTPLTCRRNSDCTQQDPRCVNCVGMNQGNYWRGHCSED</sequence>
<name>A0A8A1LPZ6_AJEC8</name>
<dbReference type="AlphaFoldDB" id="A0A8A1LPZ6"/>
<organism evidence="2 3">
    <name type="scientific">Ajellomyces capsulatus (strain H88)</name>
    <name type="common">Darling's disease fungus</name>
    <name type="synonym">Histoplasma capsulatum</name>
    <dbReference type="NCBI Taxonomy" id="544711"/>
    <lineage>
        <taxon>Eukaryota</taxon>
        <taxon>Fungi</taxon>
        <taxon>Dikarya</taxon>
        <taxon>Ascomycota</taxon>
        <taxon>Pezizomycotina</taxon>
        <taxon>Eurotiomycetes</taxon>
        <taxon>Eurotiomycetidae</taxon>
        <taxon>Onygenales</taxon>
        <taxon>Ajellomycetaceae</taxon>
        <taxon>Histoplasma</taxon>
    </lineage>
</organism>
<proteinExistence type="predicted"/>
<dbReference type="VEuPathDB" id="FungiDB:I7I53_04041"/>
<evidence type="ECO:0000313" key="3">
    <source>
        <dbReference type="Proteomes" id="UP000663419"/>
    </source>
</evidence>
<gene>
    <name evidence="2" type="ORF">I7I53_04041</name>
</gene>
<accession>A0A8A1LPZ6</accession>
<reference evidence="2" key="1">
    <citation type="submission" date="2021-01" db="EMBL/GenBank/DDBJ databases">
        <title>Chromosome-level genome assembly of a human fungal pathogen reveals clustering of transcriptionally co-regulated genes.</title>
        <authorList>
            <person name="Voorhies M."/>
            <person name="Cohen S."/>
            <person name="Shea T.P."/>
            <person name="Petrus S."/>
            <person name="Munoz J.F."/>
            <person name="Poplawski S."/>
            <person name="Goldman W.E."/>
            <person name="Michael T."/>
            <person name="Cuomo C.A."/>
            <person name="Sil A."/>
            <person name="Beyhan S."/>
        </authorList>
    </citation>
    <scope>NUCLEOTIDE SEQUENCE</scope>
    <source>
        <strain evidence="2">H88</strain>
    </source>
</reference>
<dbReference type="EMBL" id="CP069105">
    <property type="protein sequence ID" value="QSS55999.1"/>
    <property type="molecule type" value="Genomic_DNA"/>
</dbReference>
<evidence type="ECO:0000313" key="2">
    <source>
        <dbReference type="EMBL" id="QSS55999.1"/>
    </source>
</evidence>
<evidence type="ECO:0000256" key="1">
    <source>
        <dbReference type="SAM" id="SignalP"/>
    </source>
</evidence>
<feature type="signal peptide" evidence="1">
    <location>
        <begin position="1"/>
        <end position="19"/>
    </location>
</feature>